<dbReference type="PANTHER" id="PTHR34220">
    <property type="entry name" value="SENSOR HISTIDINE KINASE YPDA"/>
    <property type="match status" value="1"/>
</dbReference>
<dbReference type="CDD" id="cd06225">
    <property type="entry name" value="HAMP"/>
    <property type="match status" value="1"/>
</dbReference>
<feature type="transmembrane region" description="Helical" evidence="5">
    <location>
        <begin position="260"/>
        <end position="283"/>
    </location>
</feature>
<evidence type="ECO:0000256" key="2">
    <source>
        <dbReference type="ARBA" id="ARBA00022553"/>
    </source>
</evidence>
<keyword evidence="3 7" id="KW-0808">Transferase</keyword>
<dbReference type="Gene3D" id="6.10.340.10">
    <property type="match status" value="1"/>
</dbReference>
<feature type="transmembrane region" description="Helical" evidence="5">
    <location>
        <begin position="15"/>
        <end position="35"/>
    </location>
</feature>
<dbReference type="SUPFAM" id="SSF55874">
    <property type="entry name" value="ATPase domain of HSP90 chaperone/DNA topoisomerase II/histidine kinase"/>
    <property type="match status" value="1"/>
</dbReference>
<dbReference type="InterPro" id="IPR003594">
    <property type="entry name" value="HATPase_dom"/>
</dbReference>
<dbReference type="Gene3D" id="3.30.565.10">
    <property type="entry name" value="Histidine kinase-like ATPase, C-terminal domain"/>
    <property type="match status" value="1"/>
</dbReference>
<dbReference type="Proteomes" id="UP000095512">
    <property type="component" value="Unassembled WGS sequence"/>
</dbReference>
<comment type="subcellular location">
    <subcellularLocation>
        <location evidence="1">Membrane</location>
    </subcellularLocation>
</comment>
<dbReference type="InterPro" id="IPR010559">
    <property type="entry name" value="Sig_transdc_His_kin_internal"/>
</dbReference>
<dbReference type="SMART" id="SM00304">
    <property type="entry name" value="HAMP"/>
    <property type="match status" value="1"/>
</dbReference>
<keyword evidence="2" id="KW-0597">Phosphoprotein</keyword>
<keyword evidence="4 7" id="KW-0418">Kinase</keyword>
<proteinExistence type="predicted"/>
<protein>
    <submittedName>
        <fullName evidence="7">Integral membrane sensor signal transduction histidine kinase</fullName>
        <ecNumber evidence="7">2.7.13.3</ecNumber>
    </submittedName>
</protein>
<dbReference type="PROSITE" id="PS50885">
    <property type="entry name" value="HAMP"/>
    <property type="match status" value="1"/>
</dbReference>
<dbReference type="AlphaFoldDB" id="A0A174EIM1"/>
<dbReference type="RefSeq" id="WP_022200449.1">
    <property type="nucleotide sequence ID" value="NZ_CATYWZ010000005.1"/>
</dbReference>
<dbReference type="SMART" id="SM00387">
    <property type="entry name" value="HATPase_c"/>
    <property type="match status" value="1"/>
</dbReference>
<sequence length="564" mass="65010">MMKQTFMKLNLSCRLFMIIIVLFLIPYLSLFSWAYRKAESIIRTKAQSLEKENLSQTRNDIENLCLNIAKASDYLISLDHYGVLYRESEQRGYTYLKCWQYVDEQIQNANNALLNSSADISVLSKDRLLYSTLSYQKFRYQDFFREQVVSTTYFSNAHKSYRNFENDQTFISYIRELPSFCSQSYYLVISIPANNFSKLLGTAAGTMELTDSAGNTICGVRSPQNNESFREETSISLSGWKLEDTISTDFLYRDIYQLRLFTFAVSLVLLMACLLVTFSAIYAQLRPLLKLKEQMELVMSGNLNAEVATTNSRDEISSLSRTFNNMVNEISHLINEIQATQKRESELRFEMLLAQINPHFLFNTLNSIKWMSVVSGTDHITTTITSLGRLLEISMNKVNDVLPLGEELENIRSYIQIQQVRYPGRFNVFYHIDDSLLDCRTLKLILQPLVENSILHNIEHRDYLSIDISGKLSEDLIILCVKDNGTGMTKEQMEQILKPKTHAEKGYVFSGLGVCNVEERIRLAYGPDYGLVYNSDGYSYTEVTITFPRHQKSDPFLLQKEAKQ</sequence>
<evidence type="ECO:0000256" key="4">
    <source>
        <dbReference type="ARBA" id="ARBA00022777"/>
    </source>
</evidence>
<keyword evidence="5" id="KW-0812">Transmembrane</keyword>
<keyword evidence="5" id="KW-1133">Transmembrane helix</keyword>
<evidence type="ECO:0000313" key="8">
    <source>
        <dbReference type="Proteomes" id="UP000095512"/>
    </source>
</evidence>
<evidence type="ECO:0000259" key="6">
    <source>
        <dbReference type="PROSITE" id="PS50885"/>
    </source>
</evidence>
<dbReference type="Pfam" id="PF00672">
    <property type="entry name" value="HAMP"/>
    <property type="match status" value="1"/>
</dbReference>
<feature type="domain" description="HAMP" evidence="6">
    <location>
        <begin position="282"/>
        <end position="335"/>
    </location>
</feature>
<dbReference type="EMBL" id="CZAB01000005">
    <property type="protein sequence ID" value="CUO36548.1"/>
    <property type="molecule type" value="Genomic_DNA"/>
</dbReference>
<dbReference type="EC" id="2.7.13.3" evidence="7"/>
<dbReference type="PANTHER" id="PTHR34220:SF7">
    <property type="entry name" value="SENSOR HISTIDINE KINASE YPDA"/>
    <property type="match status" value="1"/>
</dbReference>
<accession>A0A174EIM1</accession>
<name>A0A174EIM1_9FIRM</name>
<dbReference type="GO" id="GO:0000155">
    <property type="term" value="F:phosphorelay sensor kinase activity"/>
    <property type="evidence" value="ECO:0007669"/>
    <property type="project" value="InterPro"/>
</dbReference>
<evidence type="ECO:0000256" key="1">
    <source>
        <dbReference type="ARBA" id="ARBA00004370"/>
    </source>
</evidence>
<dbReference type="InterPro" id="IPR003660">
    <property type="entry name" value="HAMP_dom"/>
</dbReference>
<organism evidence="7 8">
    <name type="scientific">Enterocloster clostridioformis</name>
    <dbReference type="NCBI Taxonomy" id="1531"/>
    <lineage>
        <taxon>Bacteria</taxon>
        <taxon>Bacillati</taxon>
        <taxon>Bacillota</taxon>
        <taxon>Clostridia</taxon>
        <taxon>Lachnospirales</taxon>
        <taxon>Lachnospiraceae</taxon>
        <taxon>Enterocloster</taxon>
    </lineage>
</organism>
<gene>
    <name evidence="7" type="primary">yehU_4</name>
    <name evidence="7" type="ORF">ERS852480_00961</name>
</gene>
<evidence type="ECO:0000256" key="5">
    <source>
        <dbReference type="SAM" id="Phobius"/>
    </source>
</evidence>
<reference evidence="7 8" key="1">
    <citation type="submission" date="2015-09" db="EMBL/GenBank/DDBJ databases">
        <authorList>
            <consortium name="Pathogen Informatics"/>
        </authorList>
    </citation>
    <scope>NUCLEOTIDE SEQUENCE [LARGE SCALE GENOMIC DNA]</scope>
    <source>
        <strain evidence="7 8">2789STDY5834865</strain>
    </source>
</reference>
<evidence type="ECO:0000313" key="7">
    <source>
        <dbReference type="EMBL" id="CUO36548.1"/>
    </source>
</evidence>
<evidence type="ECO:0000256" key="3">
    <source>
        <dbReference type="ARBA" id="ARBA00022679"/>
    </source>
</evidence>
<dbReference type="InterPro" id="IPR036890">
    <property type="entry name" value="HATPase_C_sf"/>
</dbReference>
<dbReference type="Pfam" id="PF06580">
    <property type="entry name" value="His_kinase"/>
    <property type="match status" value="1"/>
</dbReference>
<dbReference type="SUPFAM" id="SSF158472">
    <property type="entry name" value="HAMP domain-like"/>
    <property type="match status" value="1"/>
</dbReference>
<dbReference type="GO" id="GO:0016020">
    <property type="term" value="C:membrane"/>
    <property type="evidence" value="ECO:0007669"/>
    <property type="project" value="UniProtKB-SubCell"/>
</dbReference>
<dbReference type="InterPro" id="IPR050640">
    <property type="entry name" value="Bact_2-comp_sensor_kinase"/>
</dbReference>
<dbReference type="Pfam" id="PF02518">
    <property type="entry name" value="HATPase_c"/>
    <property type="match status" value="1"/>
</dbReference>
<keyword evidence="5" id="KW-0472">Membrane</keyword>